<name>A0A8S9SKP2_BRACR</name>
<evidence type="ECO:0000313" key="2">
    <source>
        <dbReference type="Proteomes" id="UP000712600"/>
    </source>
</evidence>
<proteinExistence type="predicted"/>
<protein>
    <submittedName>
        <fullName evidence="1">Uncharacterized protein</fullName>
    </submittedName>
</protein>
<evidence type="ECO:0000313" key="1">
    <source>
        <dbReference type="EMBL" id="KAF3602231.1"/>
    </source>
</evidence>
<dbReference type="AlphaFoldDB" id="A0A8S9SKP2"/>
<organism evidence="1 2">
    <name type="scientific">Brassica cretica</name>
    <name type="common">Mustard</name>
    <dbReference type="NCBI Taxonomy" id="69181"/>
    <lineage>
        <taxon>Eukaryota</taxon>
        <taxon>Viridiplantae</taxon>
        <taxon>Streptophyta</taxon>
        <taxon>Embryophyta</taxon>
        <taxon>Tracheophyta</taxon>
        <taxon>Spermatophyta</taxon>
        <taxon>Magnoliopsida</taxon>
        <taxon>eudicotyledons</taxon>
        <taxon>Gunneridae</taxon>
        <taxon>Pentapetalae</taxon>
        <taxon>rosids</taxon>
        <taxon>malvids</taxon>
        <taxon>Brassicales</taxon>
        <taxon>Brassicaceae</taxon>
        <taxon>Brassiceae</taxon>
        <taxon>Brassica</taxon>
    </lineage>
</organism>
<sequence>MDENLAQVMQSMSLEEDVPRDVKTDLMPAGFNGQSPRFGNFEVYVSAVRVFVVFGGLSSLSDKMTLVLFDLSFKHAMRMSMSEEPVLTSLDVPINLPDEDDFIAVKKNSKSLIGRHLNLEVQNMEKMLGMMPKI</sequence>
<dbReference type="EMBL" id="QGKX02000004">
    <property type="protein sequence ID" value="KAF3602231.1"/>
    <property type="molecule type" value="Genomic_DNA"/>
</dbReference>
<dbReference type="Proteomes" id="UP000712600">
    <property type="component" value="Unassembled WGS sequence"/>
</dbReference>
<accession>A0A8S9SKP2</accession>
<comment type="caution">
    <text evidence="1">The sequence shown here is derived from an EMBL/GenBank/DDBJ whole genome shotgun (WGS) entry which is preliminary data.</text>
</comment>
<reference evidence="1" key="1">
    <citation type="submission" date="2019-12" db="EMBL/GenBank/DDBJ databases">
        <title>Genome sequencing and annotation of Brassica cretica.</title>
        <authorList>
            <person name="Studholme D.J."/>
            <person name="Sarris P."/>
        </authorList>
    </citation>
    <scope>NUCLEOTIDE SEQUENCE</scope>
    <source>
        <strain evidence="1">PFS-109/04</strain>
        <tissue evidence="1">Leaf</tissue>
    </source>
</reference>
<gene>
    <name evidence="1" type="ORF">F2Q69_00035381</name>
</gene>